<gene>
    <name evidence="2" type="ORF">NZH93_42210</name>
</gene>
<dbReference type="EMBL" id="JANYMP010000033">
    <property type="protein sequence ID" value="MCS7483496.1"/>
    <property type="molecule type" value="Genomic_DNA"/>
</dbReference>
<protein>
    <submittedName>
        <fullName evidence="2">Uncharacterized protein</fullName>
    </submittedName>
</protein>
<keyword evidence="1" id="KW-0812">Transmembrane</keyword>
<evidence type="ECO:0000313" key="3">
    <source>
        <dbReference type="Proteomes" id="UP001141259"/>
    </source>
</evidence>
<evidence type="ECO:0000256" key="1">
    <source>
        <dbReference type="SAM" id="Phobius"/>
    </source>
</evidence>
<dbReference type="RefSeq" id="WP_259628953.1">
    <property type="nucleotide sequence ID" value="NZ_JANYMP010000033.1"/>
</dbReference>
<name>A0A9X3AJ47_9PSEU</name>
<comment type="caution">
    <text evidence="2">The sequence shown here is derived from an EMBL/GenBank/DDBJ whole genome shotgun (WGS) entry which is preliminary data.</text>
</comment>
<proteinExistence type="predicted"/>
<accession>A0A9X3AJ47</accession>
<evidence type="ECO:0000313" key="2">
    <source>
        <dbReference type="EMBL" id="MCS7483496.1"/>
    </source>
</evidence>
<organism evidence="2 3">
    <name type="scientific">Umezawaea endophytica</name>
    <dbReference type="NCBI Taxonomy" id="1654476"/>
    <lineage>
        <taxon>Bacteria</taxon>
        <taxon>Bacillati</taxon>
        <taxon>Actinomycetota</taxon>
        <taxon>Actinomycetes</taxon>
        <taxon>Pseudonocardiales</taxon>
        <taxon>Pseudonocardiaceae</taxon>
        <taxon>Umezawaea</taxon>
    </lineage>
</organism>
<keyword evidence="3" id="KW-1185">Reference proteome</keyword>
<keyword evidence="1" id="KW-0472">Membrane</keyword>
<feature type="transmembrane region" description="Helical" evidence="1">
    <location>
        <begin position="6"/>
        <end position="28"/>
    </location>
</feature>
<keyword evidence="1" id="KW-1133">Transmembrane helix</keyword>
<reference evidence="2" key="1">
    <citation type="submission" date="2022-08" db="EMBL/GenBank/DDBJ databases">
        <authorList>
            <person name="Tistechok S."/>
            <person name="Samborskyy M."/>
            <person name="Roman I."/>
        </authorList>
    </citation>
    <scope>NUCLEOTIDE SEQUENCE</scope>
    <source>
        <strain evidence="2">DSM 103496</strain>
    </source>
</reference>
<dbReference type="AlphaFoldDB" id="A0A9X3AJ47"/>
<dbReference type="Proteomes" id="UP001141259">
    <property type="component" value="Unassembled WGS sequence"/>
</dbReference>
<sequence>MLWDTLWQYMPLVVLALSATTWMVRDLVQSTRTARRSKTG</sequence>